<gene>
    <name evidence="2" type="ORF">B0A52_01491</name>
</gene>
<dbReference type="GO" id="GO:0016491">
    <property type="term" value="F:oxidoreductase activity"/>
    <property type="evidence" value="ECO:0007669"/>
    <property type="project" value="InterPro"/>
</dbReference>
<protein>
    <recommendedName>
        <fullName evidence="1">Nitroreductase domain-containing protein</fullName>
    </recommendedName>
</protein>
<evidence type="ECO:0000259" key="1">
    <source>
        <dbReference type="Pfam" id="PF00881"/>
    </source>
</evidence>
<dbReference type="PANTHER" id="PTHR43035:SF1">
    <property type="entry name" value="FATTY ACID REPRESSION MUTANT PROTEIN 2-RELATED"/>
    <property type="match status" value="1"/>
</dbReference>
<dbReference type="Gene3D" id="3.40.109.10">
    <property type="entry name" value="NADH Oxidase"/>
    <property type="match status" value="1"/>
</dbReference>
<dbReference type="OrthoDB" id="2138173at2759"/>
<dbReference type="GO" id="GO:0034599">
    <property type="term" value="P:cellular response to oxidative stress"/>
    <property type="evidence" value="ECO:0007669"/>
    <property type="project" value="InterPro"/>
</dbReference>
<proteinExistence type="predicted"/>
<dbReference type="SUPFAM" id="SSF55469">
    <property type="entry name" value="FMN-dependent nitroreductase-like"/>
    <property type="match status" value="1"/>
</dbReference>
<dbReference type="InterPro" id="IPR029479">
    <property type="entry name" value="Nitroreductase"/>
</dbReference>
<evidence type="ECO:0000313" key="2">
    <source>
        <dbReference type="EMBL" id="RVX74366.1"/>
    </source>
</evidence>
<feature type="domain" description="Nitroreductase" evidence="1">
    <location>
        <begin position="16"/>
        <end position="84"/>
    </location>
</feature>
<dbReference type="InterPro" id="IPR033877">
    <property type="entry name" value="Frm2/Hbn1"/>
</dbReference>
<organism evidence="2 3">
    <name type="scientific">Exophiala mesophila</name>
    <name type="common">Black yeast-like fungus</name>
    <dbReference type="NCBI Taxonomy" id="212818"/>
    <lineage>
        <taxon>Eukaryota</taxon>
        <taxon>Fungi</taxon>
        <taxon>Dikarya</taxon>
        <taxon>Ascomycota</taxon>
        <taxon>Pezizomycotina</taxon>
        <taxon>Eurotiomycetes</taxon>
        <taxon>Chaetothyriomycetidae</taxon>
        <taxon>Chaetothyriales</taxon>
        <taxon>Herpotrichiellaceae</taxon>
        <taxon>Exophiala</taxon>
    </lineage>
</organism>
<name>A0A438NF56_EXOME</name>
<dbReference type="Pfam" id="PF00881">
    <property type="entry name" value="Nitroreductase"/>
    <property type="match status" value="1"/>
</dbReference>
<dbReference type="InterPro" id="IPR000415">
    <property type="entry name" value="Nitroreductase-like"/>
</dbReference>
<dbReference type="AlphaFoldDB" id="A0A438NF56"/>
<dbReference type="Proteomes" id="UP000288859">
    <property type="component" value="Unassembled WGS sequence"/>
</dbReference>
<accession>A0A438NF56</accession>
<dbReference type="EMBL" id="NAJM01000004">
    <property type="protein sequence ID" value="RVX74366.1"/>
    <property type="molecule type" value="Genomic_DNA"/>
</dbReference>
<evidence type="ECO:0000313" key="3">
    <source>
        <dbReference type="Proteomes" id="UP000288859"/>
    </source>
</evidence>
<reference evidence="2 3" key="1">
    <citation type="submission" date="2017-03" db="EMBL/GenBank/DDBJ databases">
        <title>Genomes of endolithic fungi from Antarctica.</title>
        <authorList>
            <person name="Coleine C."/>
            <person name="Masonjones S."/>
            <person name="Stajich J.E."/>
        </authorList>
    </citation>
    <scope>NUCLEOTIDE SEQUENCE [LARGE SCALE GENOMIC DNA]</scope>
    <source>
        <strain evidence="2 3">CCFEE 6314</strain>
    </source>
</reference>
<dbReference type="PANTHER" id="PTHR43035">
    <property type="entry name" value="FATTY ACID REPRESSION MUTANT PROTEIN 2-RELATED"/>
    <property type="match status" value="1"/>
</dbReference>
<comment type="caution">
    <text evidence="2">The sequence shown here is derived from an EMBL/GenBank/DDBJ whole genome shotgun (WGS) entry which is preliminary data.</text>
</comment>
<sequence>MSPSDPIALDQFLTPIEQRLSNYTLTNTSPIPDSKIQSIVEFAIKHAPSTFNVQSARAVILLRADHEKLWDIGDEELQKTLPQSSYNYMKPKIQGFRAAYGTVLWFEDQDALDTLKGKN</sequence>